<name>A0ABQ2JRT5_9SPHN</name>
<evidence type="ECO:0000256" key="1">
    <source>
        <dbReference type="SAM" id="Phobius"/>
    </source>
</evidence>
<evidence type="ECO:0000313" key="2">
    <source>
        <dbReference type="EMBL" id="GGN53706.1"/>
    </source>
</evidence>
<keyword evidence="3" id="KW-1185">Reference proteome</keyword>
<proteinExistence type="predicted"/>
<organism evidence="2 3">
    <name type="scientific">Novosphingobium indicum</name>
    <dbReference type="NCBI Taxonomy" id="462949"/>
    <lineage>
        <taxon>Bacteria</taxon>
        <taxon>Pseudomonadati</taxon>
        <taxon>Pseudomonadota</taxon>
        <taxon>Alphaproteobacteria</taxon>
        <taxon>Sphingomonadales</taxon>
        <taxon>Sphingomonadaceae</taxon>
        <taxon>Novosphingobium</taxon>
    </lineage>
</organism>
<comment type="caution">
    <text evidence="2">The sequence shown here is derived from an EMBL/GenBank/DDBJ whole genome shotgun (WGS) entry which is preliminary data.</text>
</comment>
<accession>A0ABQ2JRT5</accession>
<reference evidence="3" key="1">
    <citation type="journal article" date="2019" name="Int. J. Syst. Evol. Microbiol.">
        <title>The Global Catalogue of Microorganisms (GCM) 10K type strain sequencing project: providing services to taxonomists for standard genome sequencing and annotation.</title>
        <authorList>
            <consortium name="The Broad Institute Genomics Platform"/>
            <consortium name="The Broad Institute Genome Sequencing Center for Infectious Disease"/>
            <person name="Wu L."/>
            <person name="Ma J."/>
        </authorList>
    </citation>
    <scope>NUCLEOTIDE SEQUENCE [LARGE SCALE GENOMIC DNA]</scope>
    <source>
        <strain evidence="3">CGMCC 1.6784</strain>
    </source>
</reference>
<keyword evidence="1" id="KW-1133">Transmembrane helix</keyword>
<sequence>MSQRIDQQRLQQIAIITGAPVRPAADRSSGSATGLYAAFIGLYLASIAMMASVFLDSTVAVPMVFLAGVVVLAFGLAGHCVIREAGIEAFTARLVQLVSQGIDTLSGRLTAGSTTVRALTLPVLILGGGLTAAVLVTFVI</sequence>
<evidence type="ECO:0000313" key="3">
    <source>
        <dbReference type="Proteomes" id="UP000605099"/>
    </source>
</evidence>
<feature type="transmembrane region" description="Helical" evidence="1">
    <location>
        <begin position="61"/>
        <end position="82"/>
    </location>
</feature>
<gene>
    <name evidence="2" type="ORF">GCM10011349_28560</name>
</gene>
<feature type="transmembrane region" description="Helical" evidence="1">
    <location>
        <begin position="35"/>
        <end position="55"/>
    </location>
</feature>
<keyword evidence="1" id="KW-0812">Transmembrane</keyword>
<feature type="transmembrane region" description="Helical" evidence="1">
    <location>
        <begin position="118"/>
        <end position="139"/>
    </location>
</feature>
<keyword evidence="1" id="KW-0472">Membrane</keyword>
<dbReference type="Proteomes" id="UP000605099">
    <property type="component" value="Unassembled WGS sequence"/>
</dbReference>
<protein>
    <submittedName>
        <fullName evidence="2">Uncharacterized protein</fullName>
    </submittedName>
</protein>
<dbReference type="RefSeq" id="WP_188820536.1">
    <property type="nucleotide sequence ID" value="NZ_BMLK01000013.1"/>
</dbReference>
<dbReference type="EMBL" id="BMLK01000013">
    <property type="protein sequence ID" value="GGN53706.1"/>
    <property type="molecule type" value="Genomic_DNA"/>
</dbReference>